<evidence type="ECO:0000256" key="10">
    <source>
        <dbReference type="ARBA" id="ARBA00044200"/>
    </source>
</evidence>
<evidence type="ECO:0000256" key="1">
    <source>
        <dbReference type="ARBA" id="ARBA00004173"/>
    </source>
</evidence>
<evidence type="ECO:0000256" key="9">
    <source>
        <dbReference type="ARBA" id="ARBA00025162"/>
    </source>
</evidence>
<evidence type="ECO:0000256" key="7">
    <source>
        <dbReference type="ARBA" id="ARBA00023128"/>
    </source>
</evidence>
<sequence length="671" mass="74342">MNRTLRVSLRSQIIHHICGKYSLQFTRPVTCVWKHIEKRCKHQDSSNAFKFLGHARTALHRRWQHSLPQKPGSQLYIALRPGMTIRQLAAEMSCDPGSLADILVELGEELPNGLLTVLSSDQAELLVMEHNMTPVHRDLKTETSHSLESRPPVVTIMGHVDHGKTTLLDTLRRTSVVAGEAGGITQHIGAFSVSIKGTDKTITFIDTPGHAAFETMRARGANVTDIVVLVVAADEGVKQQTVESIRHATRAKVPIIVALNKIDKPRVNVEQVKKQLLQYGIQLEEFGGDIQAVAVSALNGTNFDELLEAIHTLAELQDLKAKVDGPVEAIVLESGKDKGRGSIATILVNSGTLRIGHILLCNQAFAKVRLILNDHGQTVTEAMPSTPVEVVGWRDTPSAGDEVIQVETEEEARDAVEKRKAVLRQRKLLSEDVHNALLDVELSYRKEPAPKQPSSEYDCKDKLNIIIKGDVDGSLEAISDALKTYKSKMVKLTVLSSQVGTVTESDIKLAETFHGIILGFNVKITKQMLSLARQRGVDVKQHRIIYKLLEDVKAELNKRITPIHEESITGEAAVLKVFKLTGRRKATVAGCQVKTGTLDRKSLYRITRNNEVVYEGRLASMKHGVDDISQAKRETECGLSFEKFLEVQEGDVVQCYTVNVIKPEIDWDWGF</sequence>
<dbReference type="PANTHER" id="PTHR43381">
    <property type="entry name" value="TRANSLATION INITIATION FACTOR IF-2-RELATED"/>
    <property type="match status" value="1"/>
</dbReference>
<evidence type="ECO:0000256" key="2">
    <source>
        <dbReference type="ARBA" id="ARBA00007733"/>
    </source>
</evidence>
<comment type="similarity">
    <text evidence="2">Belongs to the TRAFAC class translation factor GTPase superfamily. Classic translation factor GTPase family. IF-2 subfamily.</text>
</comment>
<keyword evidence="4" id="KW-0547">Nucleotide-binding</keyword>
<dbReference type="GO" id="GO:0003924">
    <property type="term" value="F:GTPase activity"/>
    <property type="evidence" value="ECO:0007669"/>
    <property type="project" value="InterPro"/>
</dbReference>
<keyword evidence="13" id="KW-1185">Reference proteome</keyword>
<dbReference type="InterPro" id="IPR044145">
    <property type="entry name" value="IF2_II"/>
</dbReference>
<dbReference type="CDD" id="cd03702">
    <property type="entry name" value="IF2_mtIF2_II"/>
    <property type="match status" value="1"/>
</dbReference>
<dbReference type="FunFam" id="2.40.30.10:FF:000008">
    <property type="entry name" value="Translation initiation factor IF-2"/>
    <property type="match status" value="1"/>
</dbReference>
<dbReference type="EMBL" id="CALNXJ010000007">
    <property type="protein sequence ID" value="CAH3043157.1"/>
    <property type="molecule type" value="Genomic_DNA"/>
</dbReference>
<accession>A0AAU9W3R6</accession>
<name>A0AAU9W3R6_9CNID</name>
<dbReference type="CDD" id="cd01887">
    <property type="entry name" value="IF2_eIF5B"/>
    <property type="match status" value="1"/>
</dbReference>
<dbReference type="AlphaFoldDB" id="A0AAU9W3R6"/>
<evidence type="ECO:0000259" key="11">
    <source>
        <dbReference type="PROSITE" id="PS51722"/>
    </source>
</evidence>
<dbReference type="PANTHER" id="PTHR43381:SF20">
    <property type="entry name" value="TRANSLATION INITIATION FACTOR IF-2, MITOCHONDRIAL"/>
    <property type="match status" value="1"/>
</dbReference>
<evidence type="ECO:0000256" key="5">
    <source>
        <dbReference type="ARBA" id="ARBA00022917"/>
    </source>
</evidence>
<dbReference type="SUPFAM" id="SSF50447">
    <property type="entry name" value="Translation proteins"/>
    <property type="match status" value="2"/>
</dbReference>
<evidence type="ECO:0000256" key="6">
    <source>
        <dbReference type="ARBA" id="ARBA00022946"/>
    </source>
</evidence>
<gene>
    <name evidence="12" type="ORF">PMEA_00030861</name>
</gene>
<dbReference type="NCBIfam" id="TIGR00231">
    <property type="entry name" value="small_GTP"/>
    <property type="match status" value="1"/>
</dbReference>
<dbReference type="InterPro" id="IPR000795">
    <property type="entry name" value="T_Tr_GTP-bd_dom"/>
</dbReference>
<reference evidence="12 13" key="1">
    <citation type="submission" date="2022-05" db="EMBL/GenBank/DDBJ databases">
        <authorList>
            <consortium name="Genoscope - CEA"/>
            <person name="William W."/>
        </authorList>
    </citation>
    <scope>NUCLEOTIDE SEQUENCE [LARGE SCALE GENOMIC DNA]</scope>
</reference>
<dbReference type="InterPro" id="IPR015760">
    <property type="entry name" value="TIF_IF2"/>
</dbReference>
<proteinExistence type="inferred from homology"/>
<keyword evidence="5" id="KW-0648">Protein biosynthesis</keyword>
<comment type="function">
    <text evidence="9">One of the essential components for the initiation of protein synthesis. Protects formylmethionyl-tRNA from spontaneous hydrolysis and promotes its binding to the 30S ribosomal subunits. Also involved in the hydrolysis of GTP during the formation of the 70S ribosomal complex.</text>
</comment>
<keyword evidence="6" id="KW-0809">Transit peptide</keyword>
<dbReference type="InterPro" id="IPR036925">
    <property type="entry name" value="TIF_IF2_dom3_sf"/>
</dbReference>
<keyword evidence="3" id="KW-0396">Initiation factor</keyword>
<dbReference type="Gene3D" id="3.40.50.10050">
    <property type="entry name" value="Translation initiation factor IF- 2, domain 3"/>
    <property type="match status" value="1"/>
</dbReference>
<dbReference type="SUPFAM" id="SSF52156">
    <property type="entry name" value="Initiation factor IF2/eIF5b, domain 3"/>
    <property type="match status" value="1"/>
</dbReference>
<dbReference type="CDD" id="cd03692">
    <property type="entry name" value="mtIF2_IVc"/>
    <property type="match status" value="1"/>
</dbReference>
<feature type="domain" description="Tr-type G" evidence="11">
    <location>
        <begin position="149"/>
        <end position="320"/>
    </location>
</feature>
<dbReference type="InterPro" id="IPR000178">
    <property type="entry name" value="TF_IF2_bacterial-like"/>
</dbReference>
<evidence type="ECO:0000313" key="13">
    <source>
        <dbReference type="Proteomes" id="UP001159428"/>
    </source>
</evidence>
<comment type="subcellular location">
    <subcellularLocation>
        <location evidence="1">Mitochondrion</location>
    </subcellularLocation>
</comment>
<evidence type="ECO:0000256" key="4">
    <source>
        <dbReference type="ARBA" id="ARBA00022741"/>
    </source>
</evidence>
<dbReference type="InterPro" id="IPR053905">
    <property type="entry name" value="EF-G-like_DII"/>
</dbReference>
<dbReference type="FunFam" id="3.40.50.10050:FF:000001">
    <property type="entry name" value="Translation initiation factor IF-2"/>
    <property type="match status" value="1"/>
</dbReference>
<organism evidence="12 13">
    <name type="scientific">Pocillopora meandrina</name>
    <dbReference type="NCBI Taxonomy" id="46732"/>
    <lineage>
        <taxon>Eukaryota</taxon>
        <taxon>Metazoa</taxon>
        <taxon>Cnidaria</taxon>
        <taxon>Anthozoa</taxon>
        <taxon>Hexacorallia</taxon>
        <taxon>Scleractinia</taxon>
        <taxon>Astrocoeniina</taxon>
        <taxon>Pocilloporidae</taxon>
        <taxon>Pocillopora</taxon>
    </lineage>
</organism>
<dbReference type="Gene3D" id="2.40.30.10">
    <property type="entry name" value="Translation factors"/>
    <property type="match status" value="2"/>
</dbReference>
<dbReference type="Proteomes" id="UP001159428">
    <property type="component" value="Unassembled WGS sequence"/>
</dbReference>
<dbReference type="InterPro" id="IPR023115">
    <property type="entry name" value="TIF_IF2_dom3"/>
</dbReference>
<dbReference type="SUPFAM" id="SSF52540">
    <property type="entry name" value="P-loop containing nucleoside triphosphate hydrolases"/>
    <property type="match status" value="1"/>
</dbReference>
<dbReference type="InterPro" id="IPR009000">
    <property type="entry name" value="Transl_B-barrel_sf"/>
</dbReference>
<keyword evidence="8" id="KW-0342">GTP-binding</keyword>
<dbReference type="Pfam" id="PF11987">
    <property type="entry name" value="IF-2"/>
    <property type="match status" value="1"/>
</dbReference>
<protein>
    <recommendedName>
        <fullName evidence="10">Translation initiation factor IF-2, mitochondrial</fullName>
    </recommendedName>
</protein>
<evidence type="ECO:0000313" key="12">
    <source>
        <dbReference type="EMBL" id="CAH3043157.1"/>
    </source>
</evidence>
<evidence type="ECO:0000256" key="8">
    <source>
        <dbReference type="ARBA" id="ARBA00023134"/>
    </source>
</evidence>
<dbReference type="FunFam" id="2.40.30.10:FF:000007">
    <property type="entry name" value="Translation initiation factor IF-2"/>
    <property type="match status" value="1"/>
</dbReference>
<dbReference type="HAMAP" id="MF_00100_B">
    <property type="entry name" value="IF_2_B"/>
    <property type="match status" value="1"/>
</dbReference>
<dbReference type="GO" id="GO:0005739">
    <property type="term" value="C:mitochondrion"/>
    <property type="evidence" value="ECO:0007669"/>
    <property type="project" value="UniProtKB-SubCell"/>
</dbReference>
<dbReference type="InterPro" id="IPR027417">
    <property type="entry name" value="P-loop_NTPase"/>
</dbReference>
<comment type="caution">
    <text evidence="12">The sequence shown here is derived from an EMBL/GenBank/DDBJ whole genome shotgun (WGS) entry which is preliminary data.</text>
</comment>
<dbReference type="Gene3D" id="3.40.50.300">
    <property type="entry name" value="P-loop containing nucleotide triphosphate hydrolases"/>
    <property type="match status" value="1"/>
</dbReference>
<dbReference type="FunFam" id="3.40.50.300:FF:000019">
    <property type="entry name" value="Translation initiation factor IF-2"/>
    <property type="match status" value="1"/>
</dbReference>
<dbReference type="InterPro" id="IPR005225">
    <property type="entry name" value="Small_GTP-bd"/>
</dbReference>
<dbReference type="Pfam" id="PF00009">
    <property type="entry name" value="GTP_EFTU"/>
    <property type="match status" value="1"/>
</dbReference>
<dbReference type="GO" id="GO:0005525">
    <property type="term" value="F:GTP binding"/>
    <property type="evidence" value="ECO:0007669"/>
    <property type="project" value="UniProtKB-KW"/>
</dbReference>
<dbReference type="GO" id="GO:0003743">
    <property type="term" value="F:translation initiation factor activity"/>
    <property type="evidence" value="ECO:0007669"/>
    <property type="project" value="UniProtKB-KW"/>
</dbReference>
<dbReference type="PROSITE" id="PS51722">
    <property type="entry name" value="G_TR_2"/>
    <property type="match status" value="1"/>
</dbReference>
<dbReference type="NCBIfam" id="TIGR00487">
    <property type="entry name" value="IF-2"/>
    <property type="match status" value="1"/>
</dbReference>
<dbReference type="Pfam" id="PF22042">
    <property type="entry name" value="EF-G_D2"/>
    <property type="match status" value="1"/>
</dbReference>
<evidence type="ECO:0000256" key="3">
    <source>
        <dbReference type="ARBA" id="ARBA00022540"/>
    </source>
</evidence>
<keyword evidence="7" id="KW-0496">Mitochondrion</keyword>